<evidence type="ECO:0000313" key="1">
    <source>
        <dbReference type="EMBL" id="KAG0415739.1"/>
    </source>
</evidence>
<dbReference type="Proteomes" id="UP000805193">
    <property type="component" value="Unassembled WGS sequence"/>
</dbReference>
<accession>A0AC60P8L7</accession>
<dbReference type="EMBL" id="JABSTQ010011036">
    <property type="protein sequence ID" value="KAG0415739.1"/>
    <property type="molecule type" value="Genomic_DNA"/>
</dbReference>
<evidence type="ECO:0000313" key="2">
    <source>
        <dbReference type="Proteomes" id="UP000805193"/>
    </source>
</evidence>
<reference evidence="1 2" key="1">
    <citation type="journal article" date="2020" name="Cell">
        <title>Large-Scale Comparative Analyses of Tick Genomes Elucidate Their Genetic Diversity and Vector Capacities.</title>
        <authorList>
            <consortium name="Tick Genome and Microbiome Consortium (TIGMIC)"/>
            <person name="Jia N."/>
            <person name="Wang J."/>
            <person name="Shi W."/>
            <person name="Du L."/>
            <person name="Sun Y."/>
            <person name="Zhan W."/>
            <person name="Jiang J.F."/>
            <person name="Wang Q."/>
            <person name="Zhang B."/>
            <person name="Ji P."/>
            <person name="Bell-Sakyi L."/>
            <person name="Cui X.M."/>
            <person name="Yuan T.T."/>
            <person name="Jiang B.G."/>
            <person name="Yang W.F."/>
            <person name="Lam T.T."/>
            <person name="Chang Q.C."/>
            <person name="Ding S.J."/>
            <person name="Wang X.J."/>
            <person name="Zhu J.G."/>
            <person name="Ruan X.D."/>
            <person name="Zhao L."/>
            <person name="Wei J.T."/>
            <person name="Ye R.Z."/>
            <person name="Que T.C."/>
            <person name="Du C.H."/>
            <person name="Zhou Y.H."/>
            <person name="Cheng J.X."/>
            <person name="Dai P.F."/>
            <person name="Guo W.B."/>
            <person name="Han X.H."/>
            <person name="Huang E.J."/>
            <person name="Li L.F."/>
            <person name="Wei W."/>
            <person name="Gao Y.C."/>
            <person name="Liu J.Z."/>
            <person name="Shao H.Z."/>
            <person name="Wang X."/>
            <person name="Wang C.C."/>
            <person name="Yang T.C."/>
            <person name="Huo Q.B."/>
            <person name="Li W."/>
            <person name="Chen H.Y."/>
            <person name="Chen S.E."/>
            <person name="Zhou L.G."/>
            <person name="Ni X.B."/>
            <person name="Tian J.H."/>
            <person name="Sheng Y."/>
            <person name="Liu T."/>
            <person name="Pan Y.S."/>
            <person name="Xia L.Y."/>
            <person name="Li J."/>
            <person name="Zhao F."/>
            <person name="Cao W.C."/>
        </authorList>
    </citation>
    <scope>NUCLEOTIDE SEQUENCE [LARGE SCALE GENOMIC DNA]</scope>
    <source>
        <strain evidence="1">Iper-2018</strain>
    </source>
</reference>
<proteinExistence type="predicted"/>
<protein>
    <submittedName>
        <fullName evidence="1">Uncharacterized protein</fullName>
    </submittedName>
</protein>
<keyword evidence="2" id="KW-1185">Reference proteome</keyword>
<comment type="caution">
    <text evidence="1">The sequence shown here is derived from an EMBL/GenBank/DDBJ whole genome shotgun (WGS) entry which is preliminary data.</text>
</comment>
<organism evidence="1 2">
    <name type="scientific">Ixodes persulcatus</name>
    <name type="common">Taiga tick</name>
    <dbReference type="NCBI Taxonomy" id="34615"/>
    <lineage>
        <taxon>Eukaryota</taxon>
        <taxon>Metazoa</taxon>
        <taxon>Ecdysozoa</taxon>
        <taxon>Arthropoda</taxon>
        <taxon>Chelicerata</taxon>
        <taxon>Arachnida</taxon>
        <taxon>Acari</taxon>
        <taxon>Parasitiformes</taxon>
        <taxon>Ixodida</taxon>
        <taxon>Ixodoidea</taxon>
        <taxon>Ixodidae</taxon>
        <taxon>Ixodinae</taxon>
        <taxon>Ixodes</taxon>
    </lineage>
</organism>
<gene>
    <name evidence="1" type="ORF">HPB47_007088</name>
</gene>
<name>A0AC60P8L7_IXOPE</name>
<sequence length="2598" mass="280755">MQSCSRASGIPSQRAIDALICSGTSLKEASACTSGTSLKKASRSLDNAMEALRLLCAFLSLLLVPVDVADAQPVKTFPKATEDSQRMDRLGAVLKRHVAKLRSTARAELVFLVDSSASVGAGNFLNELRFVRKLLADFTVSLDATRVALVTFSSKKRVLREVDHITRPTDTNHKCLLLNTQLAHVKYAGGGTFTLGAVLEAQDILKSAREDAVKVVFLVTDGYSNGGDPRPAAQELRHAGALVYTFGVRNGNVRELRDMASLPADEHCYILNSFEEFEALARRALHEDMHVGPHQNLNSSDCDGLCKEGSECCHLGAQCTCGIYSGQYSCLCPKGHYGSGMRGECHPCPQGTYQPSVSSGDKGICLPCPHAHQNSPPGSTSVMQCHCRRGYSAEGHSCRVVHCQKLRPPANGYLVNSDCGVVFNAACGFRCNPGYRLIGNSIRVCQQSGSWSGSDPVCEKKKCQTLGAPFHGSIKCSTEAFDFETVCEFECQRGYVLIGSRKRSCLSIALWDGLPTLCRPVSCPPLLAPANGIFSPAHCSETKSAFGETCHLRCNEGFASPHQASRECVHPGMWSGNDTAIMCMDLEPPTIRNCPEDMEVDSEPGYAEALVDWELLEASDNSGESLMLSVVPAVMPPQLFSIGMSDITYWAEDAAGNKAFCNFSVVVRDREPPMVDSCTSPPDAFSNGSPSAVVTWDEPVFSDNSGIDPVVWQSHEQGTTFPVGETLVTYVASDASGNNASCILRVVVRDHRCIMPVAPANGDVDCRKTSSGIACRITCLQGYGLQPRVPSEFSCAFDGSWSPHSIHSFPDCSESAPPSSATVKARLFYSALGISCGDRLTQKELREHLLRRLSMQAGRCPDGVDCSVGDLHIECPTVQAAPNDAESSELHRERRSKRAEDIEVSFDITGSTSATPLRENELLLSMKNFFAKLRDAIVKKELDLMVQQENVTAKSLEVFEEVHKLSCNVGSVPAGTECIKCPRGTFYNISKTSKNEDPKCLPCPRGTYQPEQGREACVTCPDHRSTVTVQSKNVSECKALCPPGSHSVTGLEPCETCRKAYFQPGYGMTACIACPNNTRARRRGSVNESDCRALCPPGFVSKSGVVPCHKCPRGFYQLKMGQKVCHRCPLQHEISPSVPLSVLNCSADNSAHVREDLRETLEISPCFSEPCFNGGRCQLLASGFICICPPDYTGPFCRHRVDHCRHRPCLFGADCTSFLGGYSCACPNGTRGKDCQEDTNECDLAPCHHNGTCYDTFGSFKCSCKDGFEGTLCEVDLDECLSTPCMNGGTCTDLPGSLNCTCPPSYEGRWCETEVNMCQQMPCLNGALCVSHGSHFRCLCQPGYRGELCEEDIDECASLSCGNGSTCTNLPGSFRCVCLPGLTGRLCETEADPDFKVYFSGTSTLDAAVILGLRRSLTELTACMWLKTTDQLNYGTPLSYATDDVDNTLMFTDYSGFVLYVNGRRVVTDVTANDGYWHHVCFTWSSAGGSWGVLKDGRLAEQGTGLADGFEIPADGTLVLGQEQDVRGGDFSVSESFSGELTQVNIWSKVLNASEITSLLNRCSFYHGDVVAWTDFLENLRGKVLRSASAFCRGCPTPPAPTYGEVSFRSTIVGAVATYTCDPGFVLQRADARECRASGEWSHPIPICVGVFCGIPPDPVNGNVRGSLFHYNGRVTYVCNEGYHIVGPTQRICQENGRWTSHDPQCEETLCKLLPNVTNGRIVLVSGPLRPGAKLNIVCNSGHKFAPEVACTDDGTWSVPEVVCQPANCSEPPTVPHGDVTVVKNPDVQRANVRYSCNQGFELVGEEVVPCSESNVWAGTVPTCRPVSCQAPPRIANGVCEAQRQAYVFGNTARCRCDLGYMLLGEPTVTCLSDGSWSTPQVHCTPVHCPKLPNPMHGQVAAANHSYQAAAYYSCYHGYTLLGASSRKCRYDGVWSGKEPSCVTDKCPPPLPVINGRITDANWTVGGHVDITCSPGYELHGPSRRFCGEGALWMPLAPPLCVPRKCPKPTEVARAVASVSVGYVGSVLEYVCEEGYVLTGAKTLTCTREGQWSPGDPRCVPVDCGSPPALEDGEADIENGTSYLGIVNYRCRTGFTLVGTGTRTCSANGTWTADPLQCNLVSCSKPEPVAHAEILYGSTWYGSSVQYKCDRWFKLHGPEQRACTANGTWSDFAPTCVPTPCSISETLEHGTIHSSPPVALFTCNRGYRLLGPKVLRCHGNGTWSGRAPTCVPMNCSLTDVPANGRLVQDDATGITSRIVCDPRHRIEGDKRWTCQLDGTWLGETKCVLSECEPPDPPLNGVVSGTDFNVTSIVHYHCNTGHRLQGNPHRTCLPTGTWGGLVPTCEPFAVCNATNAGVGECPAEECAIPPSLANGRVIHDTLAVGGTARYSCNPGFRLVGAPTRLCGRGAAWEGRAPSCRPKRCPPLQESPEHSHVDYTGFTLGHNASYSCDEGYSGKGVATRMCRADGTWEENGGFECAPAICRLPTGLDNGTVDTEGLWLGAVTRYACNDEFQLRGNDTRTCSPDGSWSGNEAVCNVISAVKERCYIAGADPPMMRMPARAKLLRGWLGYELCDLASSTRYNLAVVRCPDPLPARVE</sequence>